<comment type="caution">
    <text evidence="1">The sequence shown here is derived from an EMBL/GenBank/DDBJ whole genome shotgun (WGS) entry which is preliminary data.</text>
</comment>
<evidence type="ECO:0000313" key="1">
    <source>
        <dbReference type="EMBL" id="EGC01157.1"/>
    </source>
</evidence>
<keyword evidence="2" id="KW-1185">Reference proteome</keyword>
<sequence length="225" mass="26880">MEHYDLIDLMLSKPYIFTGESLTALRFFLNGYSYCRLEHKMIDSEPQFSLFPLPWKFFGLYVRCQIPVDCGEREWYYQMMSYYGDKEGYRMFCKFYSEFRRLEVSSMRRMSLNYDQISLYYELLDRKMETHQGEPEYEVFDRASKLSPQSVYIINLSDGTSLVALEDVSHVRLMLCFFKSEQRAEKYVYSLFTSFDANWFEVTGVSEPKFTKPLTADSDYIDSEL</sequence>
<proteinExistence type="predicted"/>
<dbReference type="RefSeq" id="WP_002853282.1">
    <property type="nucleotide sequence ID" value="NZ_ADKM02000134.1"/>
</dbReference>
<name>E9SHK5_RUMAL</name>
<dbReference type="STRING" id="246199.CUS_6939"/>
<dbReference type="OrthoDB" id="1819345at2"/>
<dbReference type="Proteomes" id="UP000004259">
    <property type="component" value="Unassembled WGS sequence"/>
</dbReference>
<protein>
    <submittedName>
        <fullName evidence="1">Conserved domain protein</fullName>
    </submittedName>
</protein>
<evidence type="ECO:0000313" key="2">
    <source>
        <dbReference type="Proteomes" id="UP000004259"/>
    </source>
</evidence>
<accession>E9SHK5</accession>
<dbReference type="EMBL" id="ADKM02000134">
    <property type="protein sequence ID" value="EGC01157.1"/>
    <property type="molecule type" value="Genomic_DNA"/>
</dbReference>
<organism evidence="1 2">
    <name type="scientific">Ruminococcus albus 8</name>
    <dbReference type="NCBI Taxonomy" id="246199"/>
    <lineage>
        <taxon>Bacteria</taxon>
        <taxon>Bacillati</taxon>
        <taxon>Bacillota</taxon>
        <taxon>Clostridia</taxon>
        <taxon>Eubacteriales</taxon>
        <taxon>Oscillospiraceae</taxon>
        <taxon>Ruminococcus</taxon>
    </lineage>
</organism>
<gene>
    <name evidence="1" type="ORF">CUS_6939</name>
</gene>
<reference evidence="1 2" key="1">
    <citation type="submission" date="2011-02" db="EMBL/GenBank/DDBJ databases">
        <authorList>
            <person name="Nelson K.E."/>
            <person name="Sutton G."/>
            <person name="Torralba M."/>
            <person name="Durkin S."/>
            <person name="Harkins D."/>
            <person name="Montgomery R."/>
            <person name="Ziemer C."/>
            <person name="Klaassens E."/>
            <person name="Ocuiv P."/>
            <person name="Morrison M."/>
        </authorList>
    </citation>
    <scope>NUCLEOTIDE SEQUENCE [LARGE SCALE GENOMIC DNA]</scope>
    <source>
        <strain evidence="1 2">8</strain>
    </source>
</reference>
<dbReference type="AlphaFoldDB" id="E9SHK5"/>